<comment type="caution">
    <text evidence="1">The sequence shown here is derived from an EMBL/GenBank/DDBJ whole genome shotgun (WGS) entry which is preliminary data.</text>
</comment>
<dbReference type="Proteomes" id="UP000076154">
    <property type="component" value="Unassembled WGS sequence"/>
</dbReference>
<dbReference type="InParanoid" id="A0A369K014"/>
<dbReference type="SUPFAM" id="SSF52047">
    <property type="entry name" value="RNI-like"/>
    <property type="match status" value="1"/>
</dbReference>
<dbReference type="AlphaFoldDB" id="A0A369K014"/>
<protein>
    <submittedName>
        <fullName evidence="1">Uncharacterized protein</fullName>
    </submittedName>
</protein>
<name>A0A369K014_HYPMA</name>
<reference evidence="1" key="1">
    <citation type="submission" date="2018-04" db="EMBL/GenBank/DDBJ databases">
        <title>Whole genome sequencing of Hypsizygus marmoreus.</title>
        <authorList>
            <person name="Choi I.-G."/>
            <person name="Min B."/>
            <person name="Kim J.-G."/>
            <person name="Kim S."/>
            <person name="Oh Y.-L."/>
            <person name="Kong W.-S."/>
            <person name="Park H."/>
            <person name="Jeong J."/>
            <person name="Song E.-S."/>
        </authorList>
    </citation>
    <scope>NUCLEOTIDE SEQUENCE [LARGE SCALE GENOMIC DNA]</scope>
    <source>
        <strain evidence="1">51987-8</strain>
    </source>
</reference>
<dbReference type="OrthoDB" id="3171058at2759"/>
<accession>A0A369K014</accession>
<evidence type="ECO:0000313" key="1">
    <source>
        <dbReference type="EMBL" id="RDB25223.1"/>
    </source>
</evidence>
<sequence length="479" mass="53911">MQTVLSLLHGFLNPFTCSFSTPSPTPRQIMRPLPDLPLEIWLEIFQFATYVQQHATIVPLDPFTPKRVSNNVMGINTPSLSTRTKLSLVLVCRSWRAVAVQMLYDYVVIRSPARANALLAVLLNSAQISSTNRHTPSYGQWTRHIEIYTHARGADELRFLQTLFRIFQLCPKLRMLSGTWIHSLPTEFLDAISKLYGPSLQGMYWNDRSITMLPPSTTLEHAPNFLGSFKSLRVLDLRGYWGHTFSILKSSPPMLPRLQDLILSTSPRSLQAATALVLPSLRNLTLKTSVAGTEDMLVQFLKVHGSSLTSIDLPSPAADSDPEPDTSQLRRTAFHLNPDIFLQDDLCPNLETLTFPTTSPPLSPDIKHPLRRIGLRGVRADGLYPDKETGTKVHLMSFTSSHYPNLEVIRTIGFLVEADTDSLIKDIFIWWVEKFEKQGVDFLDGEGVLWAYSDDEACRAEDATIFCPGRAAEEKKVEY</sequence>
<proteinExistence type="predicted"/>
<organism evidence="1 2">
    <name type="scientific">Hypsizygus marmoreus</name>
    <name type="common">White beech mushroom</name>
    <name type="synonym">Agaricus marmoreus</name>
    <dbReference type="NCBI Taxonomy" id="39966"/>
    <lineage>
        <taxon>Eukaryota</taxon>
        <taxon>Fungi</taxon>
        <taxon>Dikarya</taxon>
        <taxon>Basidiomycota</taxon>
        <taxon>Agaricomycotina</taxon>
        <taxon>Agaricomycetes</taxon>
        <taxon>Agaricomycetidae</taxon>
        <taxon>Agaricales</taxon>
        <taxon>Tricholomatineae</taxon>
        <taxon>Lyophyllaceae</taxon>
        <taxon>Hypsizygus</taxon>
    </lineage>
</organism>
<evidence type="ECO:0000313" key="2">
    <source>
        <dbReference type="Proteomes" id="UP000076154"/>
    </source>
</evidence>
<keyword evidence="2" id="KW-1185">Reference proteome</keyword>
<dbReference type="Gene3D" id="3.80.10.10">
    <property type="entry name" value="Ribonuclease Inhibitor"/>
    <property type="match status" value="1"/>
</dbReference>
<gene>
    <name evidence="1" type="ORF">Hypma_007925</name>
</gene>
<dbReference type="InterPro" id="IPR032675">
    <property type="entry name" value="LRR_dom_sf"/>
</dbReference>
<dbReference type="EMBL" id="LUEZ02000041">
    <property type="protein sequence ID" value="RDB25223.1"/>
    <property type="molecule type" value="Genomic_DNA"/>
</dbReference>